<feature type="compositionally biased region" description="Basic residues" evidence="1">
    <location>
        <begin position="1"/>
        <end position="21"/>
    </location>
</feature>
<dbReference type="EMBL" id="CADCVB010000038">
    <property type="protein sequence ID" value="CAA9413525.1"/>
    <property type="molecule type" value="Genomic_DNA"/>
</dbReference>
<organism evidence="2">
    <name type="scientific">uncultured Rubrobacteraceae bacterium</name>
    <dbReference type="NCBI Taxonomy" id="349277"/>
    <lineage>
        <taxon>Bacteria</taxon>
        <taxon>Bacillati</taxon>
        <taxon>Actinomycetota</taxon>
        <taxon>Rubrobacteria</taxon>
        <taxon>Rubrobacterales</taxon>
        <taxon>Rubrobacteraceae</taxon>
        <taxon>environmental samples</taxon>
    </lineage>
</organism>
<gene>
    <name evidence="2" type="ORF">AVDCRST_MAG78-526</name>
</gene>
<name>A0A6J4PIA1_9ACTN</name>
<sequence>EDERLRHRLRYQRDRRGRRREHLYPPDPVAHRPPDPGYGDPVLGLHLYTWALL</sequence>
<evidence type="ECO:0000313" key="2">
    <source>
        <dbReference type="EMBL" id="CAA9413525.1"/>
    </source>
</evidence>
<proteinExistence type="predicted"/>
<feature type="non-terminal residue" evidence="2">
    <location>
        <position position="53"/>
    </location>
</feature>
<reference evidence="2" key="1">
    <citation type="submission" date="2020-02" db="EMBL/GenBank/DDBJ databases">
        <authorList>
            <person name="Meier V. D."/>
        </authorList>
    </citation>
    <scope>NUCLEOTIDE SEQUENCE</scope>
    <source>
        <strain evidence="2">AVDCRST_MAG78</strain>
    </source>
</reference>
<accession>A0A6J4PIA1</accession>
<protein>
    <submittedName>
        <fullName evidence="2">Uncharacterized protein</fullName>
    </submittedName>
</protein>
<dbReference type="AlphaFoldDB" id="A0A6J4PIA1"/>
<feature type="non-terminal residue" evidence="2">
    <location>
        <position position="1"/>
    </location>
</feature>
<evidence type="ECO:0000256" key="1">
    <source>
        <dbReference type="SAM" id="MobiDB-lite"/>
    </source>
</evidence>
<feature type="region of interest" description="Disordered" evidence="1">
    <location>
        <begin position="1"/>
        <end position="38"/>
    </location>
</feature>